<dbReference type="HOGENOM" id="CLU_145816_0_0_2"/>
<reference evidence="1 2" key="1">
    <citation type="submission" date="2006-10" db="EMBL/GenBank/DDBJ databases">
        <title>Complete sequence of Methanosaeta thermophila PT.</title>
        <authorList>
            <consortium name="US DOE Joint Genome Institute"/>
            <person name="Copeland A."/>
            <person name="Lucas S."/>
            <person name="Lapidus A."/>
            <person name="Barry K."/>
            <person name="Detter J.C."/>
            <person name="Glavina del Rio T."/>
            <person name="Hammon N."/>
            <person name="Israni S."/>
            <person name="Pitluck S."/>
            <person name="Chain P."/>
            <person name="Malfatti S."/>
            <person name="Shin M."/>
            <person name="Vergez L."/>
            <person name="Schmutz J."/>
            <person name="Larimer F."/>
            <person name="Land M."/>
            <person name="Hauser L."/>
            <person name="Kyrpides N."/>
            <person name="Kim E."/>
            <person name="Smith K.S."/>
            <person name="Ingram-Smith C."/>
            <person name="Richardson P."/>
        </authorList>
    </citation>
    <scope>NUCLEOTIDE SEQUENCE [LARGE SCALE GENOMIC DNA]</scope>
    <source>
        <strain evidence="2">DSM 6194 / JCM 14653 / NBRC 101360 / PT</strain>
    </source>
</reference>
<dbReference type="AlphaFoldDB" id="A0B980"/>
<evidence type="ECO:0000313" key="1">
    <source>
        <dbReference type="EMBL" id="ABK15254.1"/>
    </source>
</evidence>
<dbReference type="EMBL" id="CP000477">
    <property type="protein sequence ID" value="ABK15254.1"/>
    <property type="molecule type" value="Genomic_DNA"/>
</dbReference>
<evidence type="ECO:0000313" key="2">
    <source>
        <dbReference type="Proteomes" id="UP000000674"/>
    </source>
</evidence>
<dbReference type="RefSeq" id="WP_011696646.1">
    <property type="nucleotide sequence ID" value="NC_008553.1"/>
</dbReference>
<protein>
    <submittedName>
        <fullName evidence="1">Uncharacterized protein</fullName>
    </submittedName>
</protein>
<proteinExistence type="predicted"/>
<dbReference type="OrthoDB" id="148159at2157"/>
<accession>A0B980</accession>
<dbReference type="GeneID" id="4461935"/>
<dbReference type="KEGG" id="mtp:Mthe_1481"/>
<sequence>MRYLGLIITFVFFVWHASAGLSYIQVKDVTMIPDGDDLKFNVNYTLEPFARLYVLALGCRHIEPELVRLFSSYQNVKTVKAKPSTATLVVENAGTYLDGYYLYDAKPLSSPISRFTVVYPEGVTRTFINVTSTPSIFVEKNALRKAVR</sequence>
<organism evidence="1 2">
    <name type="scientific">Methanothrix thermoacetophila (strain DSM 6194 / JCM 14653 / NBRC 101360 / PT)</name>
    <name type="common">Methanosaeta thermophila</name>
    <dbReference type="NCBI Taxonomy" id="349307"/>
    <lineage>
        <taxon>Archaea</taxon>
        <taxon>Methanobacteriati</taxon>
        <taxon>Methanobacteriota</taxon>
        <taxon>Stenosarchaea group</taxon>
        <taxon>Methanomicrobia</taxon>
        <taxon>Methanotrichales</taxon>
        <taxon>Methanotrichaceae</taxon>
        <taxon>Methanothrix</taxon>
    </lineage>
</organism>
<name>A0B980_METTP</name>
<keyword evidence="2" id="KW-1185">Reference proteome</keyword>
<dbReference type="Proteomes" id="UP000000674">
    <property type="component" value="Chromosome"/>
</dbReference>
<gene>
    <name evidence="1" type="ordered locus">Mthe_1481</name>
</gene>